<dbReference type="EnsemblBacteria" id="ABF41731">
    <property type="protein sequence ID" value="ABF41731"/>
    <property type="gene ID" value="Acid345_2730"/>
</dbReference>
<dbReference type="Pfam" id="PF13579">
    <property type="entry name" value="Glyco_trans_4_4"/>
    <property type="match status" value="1"/>
</dbReference>
<dbReference type="AlphaFoldDB" id="Q1IN19"/>
<keyword evidence="3" id="KW-0808">Transferase</keyword>
<organism evidence="3 4">
    <name type="scientific">Koribacter versatilis (strain Ellin345)</name>
    <dbReference type="NCBI Taxonomy" id="204669"/>
    <lineage>
        <taxon>Bacteria</taxon>
        <taxon>Pseudomonadati</taxon>
        <taxon>Acidobacteriota</taxon>
        <taxon>Terriglobia</taxon>
        <taxon>Terriglobales</taxon>
        <taxon>Candidatus Korobacteraceae</taxon>
        <taxon>Candidatus Korobacter</taxon>
    </lineage>
</organism>
<dbReference type="Pfam" id="PF00534">
    <property type="entry name" value="Glycos_transf_1"/>
    <property type="match status" value="1"/>
</dbReference>
<dbReference type="STRING" id="204669.Acid345_2730"/>
<dbReference type="PANTHER" id="PTHR45947:SF3">
    <property type="entry name" value="SULFOQUINOVOSYL TRANSFERASE SQD2"/>
    <property type="match status" value="1"/>
</dbReference>
<dbReference type="eggNOG" id="COG0438">
    <property type="taxonomic scope" value="Bacteria"/>
</dbReference>
<evidence type="ECO:0000259" key="1">
    <source>
        <dbReference type="Pfam" id="PF00534"/>
    </source>
</evidence>
<feature type="domain" description="Glycosyl transferase family 1" evidence="1">
    <location>
        <begin position="185"/>
        <end position="316"/>
    </location>
</feature>
<name>Q1IN19_KORVE</name>
<accession>Q1IN19</accession>
<dbReference type="SUPFAM" id="SSF53756">
    <property type="entry name" value="UDP-Glycosyltransferase/glycogen phosphorylase"/>
    <property type="match status" value="1"/>
</dbReference>
<sequence length="365" mass="40445">MKTRVLHVVGGLNVGGTETWLAKGMPFVDRERYEFDFLVFGDEDQHYARMVERAGGGVIRCSSPQNPVRFAISFLRVLRKAKCDAVHAHVYCASGLVLMLAALAGVKVRIFHSHTAQDEHRGFGCRSIYFRVARALIRRFATRGIAVSAVAAAPIFPTNWEFVPEKWRVSPTGIELAPFSDASVRESVRRELNIPETATVVLHVGRFAPVKNHALLVKIAERAIRQRLEVVFVLVGDGPLRSQLELEVCARGLGRAFRFAGVRDDVARLLRAADVFVLPSLYEGFPLAYVEAQAAGLPCVISDAITPAADLIPERVVRLSVTDEPGIWAQVLLDSAAIPDSELIAERFTEFSMEASMERMVECYR</sequence>
<evidence type="ECO:0000259" key="2">
    <source>
        <dbReference type="Pfam" id="PF13579"/>
    </source>
</evidence>
<dbReference type="HOGENOM" id="CLU_009583_33_0_0"/>
<proteinExistence type="predicted"/>
<feature type="domain" description="Glycosyltransferase subfamily 4-like N-terminal" evidence="2">
    <location>
        <begin position="30"/>
        <end position="169"/>
    </location>
</feature>
<keyword evidence="4" id="KW-1185">Reference proteome</keyword>
<gene>
    <name evidence="3" type="ordered locus">Acid345_2730</name>
</gene>
<dbReference type="InterPro" id="IPR050194">
    <property type="entry name" value="Glycosyltransferase_grp1"/>
</dbReference>
<evidence type="ECO:0000313" key="4">
    <source>
        <dbReference type="Proteomes" id="UP000002432"/>
    </source>
</evidence>
<dbReference type="Gene3D" id="3.40.50.2000">
    <property type="entry name" value="Glycogen Phosphorylase B"/>
    <property type="match status" value="2"/>
</dbReference>
<dbReference type="InterPro" id="IPR028098">
    <property type="entry name" value="Glyco_trans_4-like_N"/>
</dbReference>
<protein>
    <submittedName>
        <fullName evidence="3">Glycosyl transferase, group 1</fullName>
    </submittedName>
</protein>
<dbReference type="KEGG" id="aba:Acid345_2730"/>
<dbReference type="PANTHER" id="PTHR45947">
    <property type="entry name" value="SULFOQUINOVOSYL TRANSFERASE SQD2"/>
    <property type="match status" value="1"/>
</dbReference>
<dbReference type="CAZy" id="GT4">
    <property type="family name" value="Glycosyltransferase Family 4"/>
</dbReference>
<dbReference type="Proteomes" id="UP000002432">
    <property type="component" value="Chromosome"/>
</dbReference>
<dbReference type="GO" id="GO:0016758">
    <property type="term" value="F:hexosyltransferase activity"/>
    <property type="evidence" value="ECO:0007669"/>
    <property type="project" value="TreeGrafter"/>
</dbReference>
<evidence type="ECO:0000313" key="3">
    <source>
        <dbReference type="EMBL" id="ABF41731.1"/>
    </source>
</evidence>
<reference evidence="3 4" key="1">
    <citation type="journal article" date="2009" name="Appl. Environ. Microbiol.">
        <title>Three genomes from the phylum Acidobacteria provide insight into the lifestyles of these microorganisms in soils.</title>
        <authorList>
            <person name="Ward N.L."/>
            <person name="Challacombe J.F."/>
            <person name="Janssen P.H."/>
            <person name="Henrissat B."/>
            <person name="Coutinho P.M."/>
            <person name="Wu M."/>
            <person name="Xie G."/>
            <person name="Haft D.H."/>
            <person name="Sait M."/>
            <person name="Badger J."/>
            <person name="Barabote R.D."/>
            <person name="Bradley B."/>
            <person name="Brettin T.S."/>
            <person name="Brinkac L.M."/>
            <person name="Bruce D."/>
            <person name="Creasy T."/>
            <person name="Daugherty S.C."/>
            <person name="Davidsen T.M."/>
            <person name="DeBoy R.T."/>
            <person name="Detter J.C."/>
            <person name="Dodson R.J."/>
            <person name="Durkin A.S."/>
            <person name="Ganapathy A."/>
            <person name="Gwinn-Giglio M."/>
            <person name="Han C.S."/>
            <person name="Khouri H."/>
            <person name="Kiss H."/>
            <person name="Kothari S.P."/>
            <person name="Madupu R."/>
            <person name="Nelson K.E."/>
            <person name="Nelson W.C."/>
            <person name="Paulsen I."/>
            <person name="Penn K."/>
            <person name="Ren Q."/>
            <person name="Rosovitz M.J."/>
            <person name="Selengut J.D."/>
            <person name="Shrivastava S."/>
            <person name="Sullivan S.A."/>
            <person name="Tapia R."/>
            <person name="Thompson L.S."/>
            <person name="Watkins K.L."/>
            <person name="Yang Q."/>
            <person name="Yu C."/>
            <person name="Zafar N."/>
            <person name="Zhou L."/>
            <person name="Kuske C.R."/>
        </authorList>
    </citation>
    <scope>NUCLEOTIDE SEQUENCE [LARGE SCALE GENOMIC DNA]</scope>
    <source>
        <strain evidence="3 4">Ellin345</strain>
    </source>
</reference>
<dbReference type="RefSeq" id="WP_011523532.1">
    <property type="nucleotide sequence ID" value="NC_008009.1"/>
</dbReference>
<dbReference type="EMBL" id="CP000360">
    <property type="protein sequence ID" value="ABF41731.1"/>
    <property type="molecule type" value="Genomic_DNA"/>
</dbReference>
<dbReference type="InterPro" id="IPR001296">
    <property type="entry name" value="Glyco_trans_1"/>
</dbReference>